<dbReference type="Pfam" id="PF17144">
    <property type="entry name" value="Ribosomal_L5e"/>
    <property type="match status" value="1"/>
</dbReference>
<sequence>MGFFTTNPPRKPYFKRYQVKFRRWREGKSDCSAQKQLVIQVKNKYHIPKYRMIVRVTNRDIIRQIAYAHIEGDMTACFPDLHYLPEIDQIHVR</sequence>
<evidence type="ECO:0000256" key="2">
    <source>
        <dbReference type="ARBA" id="ARBA00022980"/>
    </source>
</evidence>
<proteinExistence type="inferred from homology"/>
<protein>
    <recommendedName>
        <fullName evidence="5">Ribosomal protein 50S-L18Ae/60S-L20/60S-L18A domain-containing protein</fullName>
    </recommendedName>
</protein>
<keyword evidence="3" id="KW-0687">Ribonucleoprotein</keyword>
<dbReference type="PANTHER" id="PTHR23410:SF12">
    <property type="entry name" value="LARGE RIBOSOMAL SUBUNIT PROTEIN UL18"/>
    <property type="match status" value="1"/>
</dbReference>
<dbReference type="InterPro" id="IPR005485">
    <property type="entry name" value="Rbsml_uL18_euk_arch"/>
</dbReference>
<evidence type="ECO:0000313" key="4">
    <source>
        <dbReference type="Ensembl" id="ENSCHIP00010011124.1"/>
    </source>
</evidence>
<dbReference type="PANTHER" id="PTHR23410">
    <property type="entry name" value="RIBOSOMAL PROTEIN L5-RELATED"/>
    <property type="match status" value="1"/>
</dbReference>
<organism evidence="4">
    <name type="scientific">Capra hircus</name>
    <name type="common">Goat</name>
    <dbReference type="NCBI Taxonomy" id="9925"/>
    <lineage>
        <taxon>Eukaryota</taxon>
        <taxon>Metazoa</taxon>
        <taxon>Chordata</taxon>
        <taxon>Craniata</taxon>
        <taxon>Vertebrata</taxon>
        <taxon>Euteleostomi</taxon>
        <taxon>Mammalia</taxon>
        <taxon>Eutheria</taxon>
        <taxon>Laurasiatheria</taxon>
        <taxon>Artiodactyla</taxon>
        <taxon>Ruminantia</taxon>
        <taxon>Pecora</taxon>
        <taxon>Bovidae</taxon>
        <taxon>Caprinae</taxon>
        <taxon>Capra</taxon>
    </lineage>
</organism>
<accession>A0A8C2NWD2</accession>
<dbReference type="AlphaFoldDB" id="A0A8C2NWD2"/>
<evidence type="ECO:0008006" key="5">
    <source>
        <dbReference type="Google" id="ProtNLM"/>
    </source>
</evidence>
<reference evidence="4" key="2">
    <citation type="submission" date="2025-08" db="UniProtKB">
        <authorList>
            <consortium name="Ensembl"/>
        </authorList>
    </citation>
    <scope>IDENTIFICATION</scope>
</reference>
<evidence type="ECO:0000256" key="1">
    <source>
        <dbReference type="ARBA" id="ARBA00007116"/>
    </source>
</evidence>
<reference evidence="4" key="1">
    <citation type="submission" date="2019-03" db="EMBL/GenBank/DDBJ databases">
        <title>Genome sequencing and reference-guided assembly of Black Bengal Goat (Capra hircus).</title>
        <authorList>
            <person name="Siddiki A.Z."/>
            <person name="Baten A."/>
            <person name="Billah M."/>
            <person name="Alam M.A.U."/>
            <person name="Shawrob K.S.M."/>
            <person name="Saha S."/>
            <person name="Chowdhury M."/>
            <person name="Rahman A.H."/>
            <person name="Stear M."/>
            <person name="Miah G."/>
            <person name="Das G.B."/>
            <person name="Hossain M.M."/>
            <person name="Kumkum M."/>
            <person name="Islam M.S."/>
            <person name="Mollah A.M."/>
            <person name="Ahsan A."/>
            <person name="Tusar F."/>
            <person name="Khan M.K.I."/>
        </authorList>
    </citation>
    <scope>NUCLEOTIDE SEQUENCE [LARGE SCALE GENOMIC DNA]</scope>
</reference>
<dbReference type="GO" id="GO:0006412">
    <property type="term" value="P:translation"/>
    <property type="evidence" value="ECO:0007669"/>
    <property type="project" value="InterPro"/>
</dbReference>
<dbReference type="PRINTS" id="PR00058">
    <property type="entry name" value="RIBOSOMALL5"/>
</dbReference>
<name>A0A8C2NWD2_CAPHI</name>
<dbReference type="GO" id="GO:0003735">
    <property type="term" value="F:structural constituent of ribosome"/>
    <property type="evidence" value="ECO:0007669"/>
    <property type="project" value="InterPro"/>
</dbReference>
<evidence type="ECO:0000256" key="3">
    <source>
        <dbReference type="ARBA" id="ARBA00023274"/>
    </source>
</evidence>
<dbReference type="SUPFAM" id="SSF53137">
    <property type="entry name" value="Translational machinery components"/>
    <property type="match status" value="1"/>
</dbReference>
<dbReference type="GO" id="GO:0008097">
    <property type="term" value="F:5S rRNA binding"/>
    <property type="evidence" value="ECO:0007669"/>
    <property type="project" value="InterPro"/>
</dbReference>
<dbReference type="GO" id="GO:0000027">
    <property type="term" value="P:ribosomal large subunit assembly"/>
    <property type="evidence" value="ECO:0007669"/>
    <property type="project" value="TreeGrafter"/>
</dbReference>
<keyword evidence="2" id="KW-0689">Ribosomal protein</keyword>
<dbReference type="Gene3D" id="3.30.420.100">
    <property type="match status" value="1"/>
</dbReference>
<dbReference type="GO" id="GO:0022625">
    <property type="term" value="C:cytosolic large ribosomal subunit"/>
    <property type="evidence" value="ECO:0007669"/>
    <property type="project" value="TreeGrafter"/>
</dbReference>
<comment type="similarity">
    <text evidence="1">Belongs to the universal ribosomal protein uL18 family.</text>
</comment>
<dbReference type="Ensembl" id="ENSCHIT00010015724.1">
    <property type="protein sequence ID" value="ENSCHIP00010011124.1"/>
    <property type="gene ID" value="ENSCHIG00010008280.1"/>
</dbReference>